<protein>
    <recommendedName>
        <fullName evidence="2">non-specific serine/threonine protein kinase</fullName>
        <ecNumber evidence="2">2.7.11.1</ecNumber>
    </recommendedName>
</protein>
<keyword evidence="6" id="KW-0418">Kinase</keyword>
<evidence type="ECO:0000256" key="9">
    <source>
        <dbReference type="ARBA" id="ARBA00048679"/>
    </source>
</evidence>
<evidence type="ECO:0000256" key="3">
    <source>
        <dbReference type="ARBA" id="ARBA00022527"/>
    </source>
</evidence>
<evidence type="ECO:0000313" key="12">
    <source>
        <dbReference type="EMBL" id="KAJ8302933.1"/>
    </source>
</evidence>
<name>A0ABQ9EC80_TEGGR</name>
<dbReference type="SMART" id="SM00220">
    <property type="entry name" value="S_TKc"/>
    <property type="match status" value="1"/>
</dbReference>
<keyword evidence="5" id="KW-0547">Nucleotide-binding</keyword>
<keyword evidence="13" id="KW-1185">Reference proteome</keyword>
<evidence type="ECO:0000256" key="7">
    <source>
        <dbReference type="ARBA" id="ARBA00022840"/>
    </source>
</evidence>
<dbReference type="PROSITE" id="PS00108">
    <property type="entry name" value="PROTEIN_KINASE_ST"/>
    <property type="match status" value="1"/>
</dbReference>
<comment type="similarity">
    <text evidence="1">Belongs to the protein kinase superfamily. NEK Ser/Thr protein kinase family. NIMA subfamily.</text>
</comment>
<evidence type="ECO:0000256" key="4">
    <source>
        <dbReference type="ARBA" id="ARBA00022679"/>
    </source>
</evidence>
<feature type="domain" description="Protein kinase" evidence="11">
    <location>
        <begin position="26"/>
        <end position="306"/>
    </location>
</feature>
<organism evidence="12 13">
    <name type="scientific">Tegillarca granosa</name>
    <name type="common">Malaysian cockle</name>
    <name type="synonym">Anadara granosa</name>
    <dbReference type="NCBI Taxonomy" id="220873"/>
    <lineage>
        <taxon>Eukaryota</taxon>
        <taxon>Metazoa</taxon>
        <taxon>Spiralia</taxon>
        <taxon>Lophotrochozoa</taxon>
        <taxon>Mollusca</taxon>
        <taxon>Bivalvia</taxon>
        <taxon>Autobranchia</taxon>
        <taxon>Pteriomorphia</taxon>
        <taxon>Arcoida</taxon>
        <taxon>Arcoidea</taxon>
        <taxon>Arcidae</taxon>
        <taxon>Tegillarca</taxon>
    </lineage>
</organism>
<evidence type="ECO:0000256" key="6">
    <source>
        <dbReference type="ARBA" id="ARBA00022777"/>
    </source>
</evidence>
<dbReference type="InterPro" id="IPR000719">
    <property type="entry name" value="Prot_kinase_dom"/>
</dbReference>
<dbReference type="PANTHER" id="PTHR44899">
    <property type="entry name" value="CAMK FAMILY PROTEIN KINASE"/>
    <property type="match status" value="1"/>
</dbReference>
<keyword evidence="3" id="KW-0723">Serine/threonine-protein kinase</keyword>
<sequence>MSKSQFKSATAEAVKKKKTRVLANRYEIVKRLGKGNYGTAYLCKDLRSKTSDSSYELKVLKEISVGELQPDETVDAVREARVLSKLAHPNIVKFHDSFIDGEAFCIITEYCEGGDLDNKINEFKKLKKPPDENLVMDWFVQLVLAVHYMHTRRVLHRDLKTRNIFLKKNMIKIGDFGISRILMGTTDLASTFTGTPYYMSPEVLKHEGYNSKSDIVEGEPPKLPDKYSSELSRILKLREKSHLRDLRETEEEIKYKNLPPRERMRLRKMQQADQEAQRLKEIAKVQLIANQERKSKIHSTLHKTSIPAWAGGTGEGEHFKAALSVVGETPESPPKYYGSHFGSRTAPVQYYYEEEEENLETLKYRPSKTLGSIPDKPDLAETYYSQFNDDFTDSESDDDDEGTLEGTVGTVIQKKPLNKSTGGAKVPRDSGIGSGSDGDETRRSVELTAGTNADEEEHLFNLLQDVLDQGENAGRAYIFCMIFDHVNFLYSSEGTMTLADVYKRLELLVQLYENKNQKFKSVSFSGK</sequence>
<feature type="region of interest" description="Disordered" evidence="10">
    <location>
        <begin position="389"/>
        <end position="442"/>
    </location>
</feature>
<evidence type="ECO:0000256" key="10">
    <source>
        <dbReference type="SAM" id="MobiDB-lite"/>
    </source>
</evidence>
<dbReference type="Pfam" id="PF00069">
    <property type="entry name" value="Pkinase"/>
    <property type="match status" value="1"/>
</dbReference>
<dbReference type="InterPro" id="IPR051131">
    <property type="entry name" value="NEK_Ser/Thr_kinase_NIMA"/>
</dbReference>
<comment type="catalytic activity">
    <reaction evidence="8">
        <text>L-threonyl-[protein] + ATP = O-phospho-L-threonyl-[protein] + ADP + H(+)</text>
        <dbReference type="Rhea" id="RHEA:46608"/>
        <dbReference type="Rhea" id="RHEA-COMP:11060"/>
        <dbReference type="Rhea" id="RHEA-COMP:11605"/>
        <dbReference type="ChEBI" id="CHEBI:15378"/>
        <dbReference type="ChEBI" id="CHEBI:30013"/>
        <dbReference type="ChEBI" id="CHEBI:30616"/>
        <dbReference type="ChEBI" id="CHEBI:61977"/>
        <dbReference type="ChEBI" id="CHEBI:456216"/>
        <dbReference type="EC" id="2.7.11.1"/>
    </reaction>
</comment>
<keyword evidence="4" id="KW-0808">Transferase</keyword>
<reference evidence="12 13" key="1">
    <citation type="submission" date="2022-12" db="EMBL/GenBank/DDBJ databases">
        <title>Chromosome-level genome of Tegillarca granosa.</title>
        <authorList>
            <person name="Kim J."/>
        </authorList>
    </citation>
    <scope>NUCLEOTIDE SEQUENCE [LARGE SCALE GENOMIC DNA]</scope>
    <source>
        <strain evidence="12">Teg-2019</strain>
        <tissue evidence="12">Adductor muscle</tissue>
    </source>
</reference>
<accession>A0ABQ9EC80</accession>
<dbReference type="EMBL" id="JARBDR010000917">
    <property type="protein sequence ID" value="KAJ8302933.1"/>
    <property type="molecule type" value="Genomic_DNA"/>
</dbReference>
<evidence type="ECO:0000259" key="11">
    <source>
        <dbReference type="PROSITE" id="PS50011"/>
    </source>
</evidence>
<proteinExistence type="inferred from homology"/>
<dbReference type="Gene3D" id="1.10.510.10">
    <property type="entry name" value="Transferase(Phosphotransferase) domain 1"/>
    <property type="match status" value="1"/>
</dbReference>
<dbReference type="InterPro" id="IPR008271">
    <property type="entry name" value="Ser/Thr_kinase_AS"/>
</dbReference>
<keyword evidence="7" id="KW-0067">ATP-binding</keyword>
<evidence type="ECO:0000313" key="13">
    <source>
        <dbReference type="Proteomes" id="UP001217089"/>
    </source>
</evidence>
<dbReference type="InterPro" id="IPR011009">
    <property type="entry name" value="Kinase-like_dom_sf"/>
</dbReference>
<evidence type="ECO:0000256" key="5">
    <source>
        <dbReference type="ARBA" id="ARBA00022741"/>
    </source>
</evidence>
<comment type="catalytic activity">
    <reaction evidence="9">
        <text>L-seryl-[protein] + ATP = O-phospho-L-seryl-[protein] + ADP + H(+)</text>
        <dbReference type="Rhea" id="RHEA:17989"/>
        <dbReference type="Rhea" id="RHEA-COMP:9863"/>
        <dbReference type="Rhea" id="RHEA-COMP:11604"/>
        <dbReference type="ChEBI" id="CHEBI:15378"/>
        <dbReference type="ChEBI" id="CHEBI:29999"/>
        <dbReference type="ChEBI" id="CHEBI:30616"/>
        <dbReference type="ChEBI" id="CHEBI:83421"/>
        <dbReference type="ChEBI" id="CHEBI:456216"/>
        <dbReference type="EC" id="2.7.11.1"/>
    </reaction>
</comment>
<dbReference type="PANTHER" id="PTHR44899:SF8">
    <property type="entry name" value="NIMA-RELATED KINASE 11"/>
    <property type="match status" value="1"/>
</dbReference>
<dbReference type="Proteomes" id="UP001217089">
    <property type="component" value="Unassembled WGS sequence"/>
</dbReference>
<dbReference type="EC" id="2.7.11.1" evidence="2"/>
<comment type="caution">
    <text evidence="12">The sequence shown here is derived from an EMBL/GenBank/DDBJ whole genome shotgun (WGS) entry which is preliminary data.</text>
</comment>
<dbReference type="Gene3D" id="3.30.200.20">
    <property type="entry name" value="Phosphorylase Kinase, domain 1"/>
    <property type="match status" value="1"/>
</dbReference>
<evidence type="ECO:0000256" key="2">
    <source>
        <dbReference type="ARBA" id="ARBA00012513"/>
    </source>
</evidence>
<gene>
    <name evidence="12" type="ORF">KUTeg_019329</name>
</gene>
<dbReference type="PROSITE" id="PS50011">
    <property type="entry name" value="PROTEIN_KINASE_DOM"/>
    <property type="match status" value="1"/>
</dbReference>
<dbReference type="SUPFAM" id="SSF56112">
    <property type="entry name" value="Protein kinase-like (PK-like)"/>
    <property type="match status" value="1"/>
</dbReference>
<evidence type="ECO:0000256" key="8">
    <source>
        <dbReference type="ARBA" id="ARBA00047899"/>
    </source>
</evidence>
<feature type="compositionally biased region" description="Acidic residues" evidence="10">
    <location>
        <begin position="390"/>
        <end position="403"/>
    </location>
</feature>
<evidence type="ECO:0000256" key="1">
    <source>
        <dbReference type="ARBA" id="ARBA00010886"/>
    </source>
</evidence>